<reference evidence="1 2" key="1">
    <citation type="submission" date="2022-06" db="EMBL/GenBank/DDBJ databases">
        <title>Genomic Encyclopedia of Archaeal and Bacterial Type Strains, Phase II (KMG-II): from individual species to whole genera.</title>
        <authorList>
            <person name="Goeker M."/>
        </authorList>
    </citation>
    <scope>NUCLEOTIDE SEQUENCE [LARGE SCALE GENOMIC DNA]</scope>
    <source>
        <strain evidence="1 2">DSM 40477</strain>
    </source>
</reference>
<name>A0ABT1HR24_STRSD</name>
<evidence type="ECO:0000313" key="1">
    <source>
        <dbReference type="EMBL" id="MCP2257971.1"/>
    </source>
</evidence>
<protein>
    <submittedName>
        <fullName evidence="1">Uncharacterized protein</fullName>
    </submittedName>
</protein>
<evidence type="ECO:0000313" key="2">
    <source>
        <dbReference type="Proteomes" id="UP001205311"/>
    </source>
</evidence>
<accession>A0ABT1HR24</accession>
<proteinExistence type="predicted"/>
<gene>
    <name evidence="1" type="ORF">LX15_001658</name>
</gene>
<keyword evidence="2" id="KW-1185">Reference proteome</keyword>
<comment type="caution">
    <text evidence="1">The sequence shown here is derived from an EMBL/GenBank/DDBJ whole genome shotgun (WGS) entry which is preliminary data.</text>
</comment>
<dbReference type="EMBL" id="JAMTCP010000006">
    <property type="protein sequence ID" value="MCP2257971.1"/>
    <property type="molecule type" value="Genomic_DNA"/>
</dbReference>
<sequence>MSRGPRFPVSNKRSTLPGVGQLSFFSADARGPRVADLAGPLCGPGQAVSFGRGTAARVSAVVPDRWRADALLAACAERGVEAEIATSDEGSPLVRTAVRADLVPLAAGWLRGAVKAVPPDFELDGPVLRLWALVAGRAVPGGYLMGLDPHAPDTHRSLAATLARAGLPATLVGPRGGGPGLRVSGRRRLGRLVELVGGPPAGCGPEDWPVT</sequence>
<dbReference type="Proteomes" id="UP001205311">
    <property type="component" value="Unassembled WGS sequence"/>
</dbReference>
<organism evidence="1 2">
    <name type="scientific">Streptoalloteichus tenebrarius (strain ATCC 17920 / DSM 40477 / JCM 4838 / CBS 697.72 / NBRC 16177 / NCIMB 11028 / NRRL B-12390 / A12253. 1 / ISP 5477)</name>
    <name type="common">Streptomyces tenebrarius</name>
    <dbReference type="NCBI Taxonomy" id="1933"/>
    <lineage>
        <taxon>Bacteria</taxon>
        <taxon>Bacillati</taxon>
        <taxon>Actinomycetota</taxon>
        <taxon>Actinomycetes</taxon>
        <taxon>Pseudonocardiales</taxon>
        <taxon>Pseudonocardiaceae</taxon>
        <taxon>Streptoalloteichus</taxon>
    </lineage>
</organism>